<dbReference type="InterPro" id="IPR009057">
    <property type="entry name" value="Homeodomain-like_sf"/>
</dbReference>
<proteinExistence type="predicted"/>
<keyword evidence="1 2" id="KW-0238">DNA-binding</keyword>
<evidence type="ECO:0000256" key="3">
    <source>
        <dbReference type="SAM" id="MobiDB-lite"/>
    </source>
</evidence>
<dbReference type="InterPro" id="IPR050624">
    <property type="entry name" value="HTH-type_Tx_Regulator"/>
</dbReference>
<dbReference type="Proteomes" id="UP000324252">
    <property type="component" value="Unassembled WGS sequence"/>
</dbReference>
<organism evidence="5 6">
    <name type="scientific">Lutimaribacter pacificus</name>
    <dbReference type="NCBI Taxonomy" id="391948"/>
    <lineage>
        <taxon>Bacteria</taxon>
        <taxon>Pseudomonadati</taxon>
        <taxon>Pseudomonadota</taxon>
        <taxon>Alphaproteobacteria</taxon>
        <taxon>Rhodobacterales</taxon>
        <taxon>Roseobacteraceae</taxon>
        <taxon>Lutimaribacter</taxon>
    </lineage>
</organism>
<evidence type="ECO:0000313" key="5">
    <source>
        <dbReference type="EMBL" id="SHK78856.1"/>
    </source>
</evidence>
<feature type="DNA-binding region" description="H-T-H motif" evidence="2">
    <location>
        <begin position="40"/>
        <end position="59"/>
    </location>
</feature>
<dbReference type="SUPFAM" id="SSF46689">
    <property type="entry name" value="Homeodomain-like"/>
    <property type="match status" value="1"/>
</dbReference>
<dbReference type="PANTHER" id="PTHR43479:SF11">
    <property type="entry name" value="ACREF_ENVCD OPERON REPRESSOR-RELATED"/>
    <property type="match status" value="1"/>
</dbReference>
<sequence>MPAKLKARAERKTAKREEKKRQIAESAIEALKELGYANTSLRDIADKSDMSLGMLHYYFDDRTDLILYCVSIYKEQFVRDISDALDRAEGREAVIDAFSEALVASIVDDEMIHRLWYDIRTQAMFDAAFRPVVAEIEQKLIGIVRNAFLKANGAEPGDIALQYALLDGVFRYLMQGQIGASPKPRADLVATFRTLLGQFL</sequence>
<dbReference type="InterPro" id="IPR001647">
    <property type="entry name" value="HTH_TetR"/>
</dbReference>
<gene>
    <name evidence="5" type="ORF">SAMN05444142_10988</name>
</gene>
<dbReference type="Pfam" id="PF00440">
    <property type="entry name" value="TetR_N"/>
    <property type="match status" value="1"/>
</dbReference>
<dbReference type="Gene3D" id="1.10.357.10">
    <property type="entry name" value="Tetracycline Repressor, domain 2"/>
    <property type="match status" value="1"/>
</dbReference>
<evidence type="ECO:0000313" key="6">
    <source>
        <dbReference type="Proteomes" id="UP000324252"/>
    </source>
</evidence>
<feature type="domain" description="HTH tetR-type" evidence="4">
    <location>
        <begin position="17"/>
        <end position="77"/>
    </location>
</feature>
<name>A0A1H0M803_9RHOB</name>
<evidence type="ECO:0000259" key="4">
    <source>
        <dbReference type="PROSITE" id="PS50977"/>
    </source>
</evidence>
<dbReference type="AlphaFoldDB" id="A0A1H0M803"/>
<feature type="region of interest" description="Disordered" evidence="3">
    <location>
        <begin position="1"/>
        <end position="20"/>
    </location>
</feature>
<evidence type="ECO:0000256" key="1">
    <source>
        <dbReference type="ARBA" id="ARBA00023125"/>
    </source>
</evidence>
<dbReference type="PANTHER" id="PTHR43479">
    <property type="entry name" value="ACREF/ENVCD OPERON REPRESSOR-RELATED"/>
    <property type="match status" value="1"/>
</dbReference>
<dbReference type="PROSITE" id="PS50977">
    <property type="entry name" value="HTH_TETR_2"/>
    <property type="match status" value="1"/>
</dbReference>
<accession>A0A1H0M803</accession>
<feature type="compositionally biased region" description="Basic and acidic residues" evidence="3">
    <location>
        <begin position="7"/>
        <end position="20"/>
    </location>
</feature>
<protein>
    <submittedName>
        <fullName evidence="5">Transcriptional regulator, TetR family</fullName>
    </submittedName>
</protein>
<reference evidence="5 6" key="1">
    <citation type="submission" date="2016-11" db="EMBL/GenBank/DDBJ databases">
        <authorList>
            <person name="Varghese N."/>
            <person name="Submissions S."/>
        </authorList>
    </citation>
    <scope>NUCLEOTIDE SEQUENCE [LARGE SCALE GENOMIC DNA]</scope>
    <source>
        <strain evidence="5 6">DSM 29620</strain>
    </source>
</reference>
<dbReference type="EMBL" id="FQZZ01000009">
    <property type="protein sequence ID" value="SHK78856.1"/>
    <property type="molecule type" value="Genomic_DNA"/>
</dbReference>
<evidence type="ECO:0000256" key="2">
    <source>
        <dbReference type="PROSITE-ProRule" id="PRU00335"/>
    </source>
</evidence>
<keyword evidence="6" id="KW-1185">Reference proteome</keyword>
<dbReference type="GO" id="GO:0003677">
    <property type="term" value="F:DNA binding"/>
    <property type="evidence" value="ECO:0007669"/>
    <property type="project" value="UniProtKB-UniRule"/>
</dbReference>